<sequence length="1452" mass="163115">MHGYIFSLQQGRTALHYAAFLPDRGEIYQYLLALGADERAMDVYGRQPSYYLDGQNESTLQQLRDGSTLNGIRKIKPRYYVSAGHHLTNNNKSTISKSHIRELISDGNINALEELVLQGQGDRLLGETSAIPKVQSFLNIVPMYMERIYDVHRAVMRDQLEHVVILLENKKLAMARDQLGATPLHKAVWFGHYKIAHFISQQFPETLNAVDMEGRTALHYASALKDNKNMYGILIEAGANKAIYDNKGKTADYYSQYPEHLNLEEVIKRCHKVNANYLANTASRIKGKSPVRQTPPPINGNLSSPHSEENNVSSKENSHSNDSGNEIELISMLQKDKFSKRLDINSANIRKWVNAKDVEKLTKAVMEGYGEKVVRVHTTDESEDKSEIASKISEMVERVNAIHTAVSSDDLIELQNQLDEKDYALAKDHMGMTPLHKAVLLRKNKIVGFLIEKFPEAINAKNKNGLTALHYAAAMSRKDGQQLYKMLLQAGADPKVRDSHGRTPDYYKTHLITLPNKALMRTRHTGGRGTETLNRYSKQGVLERMTTALQRGDVDLLQDLVLEGHGKHLLGKSSWHDDVKNFLKELPTYLNTIQSFQDAVRKNDLDKVRELASGNEKLLKARDDMGSLPVHIAATKDSTQVLEYFIKNHPNILNSKDATGKTVLHIAGQKGNQELCKLLKQAGTDPKILDQKGRTADFYLQNSPIKQNGNSSKISPNTSSDSMYSNSSKEEFSKNDNFRRRRKTSMTKNARKASKDTPVINESSEAIVQAATKNEIDTSDRNNEEQLPNQEENDVTTNESEITNDEVKTAESRESLAEDETAEKLLPEDQDSGQTVEEDTDLTEVPTTANETDIPTQEENTEDETTKEPEDTADSDKEEGDPQEDITDTEKITEEPVEASQDTEETVTAEDEKNDDAEDENDKKDEEQQELDESQEGVNDSTETNETNETNEDQNDSETKDDEEDGVDKVAENETETKENEEETPQEDTPDENTDEVNDENNEESPKDAEPSEDTPLEPEESNATVVEDTEDSKEPDINEEATEDAKSDNEEENAPGEINENLDEDKINDSKHTMQDSEGKTVAEVGSGHAEVNEDNEVNDEALIEETIAEENTKEEGEQEEEGEKSEEKETENQEEASDIKDTEEDEGKPDIESEEPIVSAEVEGAAAEDGEDEKNENTDGNIENESGEKTPDLNNESNKENETEEKKEDEIKNDDTRQEEGEEELKEEDQEDAADKNEDNQERNEPTSGDLENSEENKDNSEDPPHHTKDHLDELIEHWIKDGDLLRLEHVVLAGQGDRLIERTSEDKQVQDFLDLVPIYMAKIRAVHEAVAKGQLREVRSVLTRKRFALSRDHVGASPLHLAVLHGHTDVSTYIISHFPETMDGPDNEGRTPLHYATTLPDNGTLYRLLKSAGADENIEDKAGHSPKYYMGHPGILTQSQLLEPYSSTE</sequence>
<keyword evidence="5" id="KW-1052">Target cell membrane</keyword>
<dbReference type="Pfam" id="PF00023">
    <property type="entry name" value="Ank"/>
    <property type="match status" value="1"/>
</dbReference>
<feature type="compositionally biased region" description="Basic and acidic residues" evidence="11">
    <location>
        <begin position="728"/>
        <end position="738"/>
    </location>
</feature>
<keyword evidence="9" id="KW-1053">Target membrane</keyword>
<evidence type="ECO:0000256" key="11">
    <source>
        <dbReference type="SAM" id="MobiDB-lite"/>
    </source>
</evidence>
<dbReference type="Pfam" id="PF12796">
    <property type="entry name" value="Ank_2"/>
    <property type="match status" value="4"/>
</dbReference>
<dbReference type="PROSITE" id="PS50088">
    <property type="entry name" value="ANK_REPEAT"/>
    <property type="match status" value="6"/>
</dbReference>
<dbReference type="GO" id="GO:0044218">
    <property type="term" value="C:other organism cell membrane"/>
    <property type="evidence" value="ECO:0007669"/>
    <property type="project" value="UniProtKB-KW"/>
</dbReference>
<feature type="compositionally biased region" description="Acidic residues" evidence="11">
    <location>
        <begin position="979"/>
        <end position="1003"/>
    </location>
</feature>
<comment type="subcellular location">
    <subcellularLocation>
        <location evidence="2">Secreted</location>
    </subcellularLocation>
    <subcellularLocation>
        <location evidence="1">Target cell membrane</location>
    </subcellularLocation>
</comment>
<gene>
    <name evidence="12" type="primary">AVEN_65236_1</name>
    <name evidence="12" type="ORF">CDAR_166161</name>
</gene>
<dbReference type="GO" id="GO:0044231">
    <property type="term" value="C:host cell presynaptic membrane"/>
    <property type="evidence" value="ECO:0007669"/>
    <property type="project" value="UniProtKB-KW"/>
</dbReference>
<feature type="compositionally biased region" description="Low complexity" evidence="11">
    <location>
        <begin position="715"/>
        <end position="727"/>
    </location>
</feature>
<evidence type="ECO:0000313" key="13">
    <source>
        <dbReference type="Proteomes" id="UP001054837"/>
    </source>
</evidence>
<feature type="compositionally biased region" description="Basic and acidic residues" evidence="11">
    <location>
        <begin position="805"/>
        <end position="827"/>
    </location>
</feature>
<feature type="compositionally biased region" description="Acidic residues" evidence="11">
    <location>
        <begin position="1222"/>
        <end position="1234"/>
    </location>
</feature>
<dbReference type="Gene3D" id="1.25.40.20">
    <property type="entry name" value="Ankyrin repeat-containing domain"/>
    <property type="match status" value="4"/>
</dbReference>
<feature type="compositionally biased region" description="Acidic residues" evidence="11">
    <location>
        <begin position="871"/>
        <end position="887"/>
    </location>
</feature>
<dbReference type="GO" id="GO:0006887">
    <property type="term" value="P:exocytosis"/>
    <property type="evidence" value="ECO:0007669"/>
    <property type="project" value="UniProtKB-KW"/>
</dbReference>
<keyword evidence="6" id="KW-0800">Toxin</keyword>
<keyword evidence="8" id="KW-0638">Presynaptic neurotoxin</keyword>
<dbReference type="PANTHER" id="PTHR24172:SF4">
    <property type="entry name" value="ANK_REP_REGION DOMAIN-CONTAINING PROTEIN"/>
    <property type="match status" value="1"/>
</dbReference>
<feature type="compositionally biased region" description="Basic and acidic residues" evidence="11">
    <location>
        <begin position="1188"/>
        <end position="1221"/>
    </location>
</feature>
<keyword evidence="13" id="KW-1185">Reference proteome</keyword>
<keyword evidence="3" id="KW-0268">Exocytosis</keyword>
<dbReference type="InterPro" id="IPR036770">
    <property type="entry name" value="Ankyrin_rpt-contain_sf"/>
</dbReference>
<comment type="caution">
    <text evidence="12">The sequence shown here is derived from an EMBL/GenBank/DDBJ whole genome shotgun (WGS) entry which is preliminary data.</text>
</comment>
<feature type="repeat" description="ANK" evidence="10">
    <location>
        <begin position="10"/>
        <end position="43"/>
    </location>
</feature>
<feature type="compositionally biased region" description="Polar residues" evidence="11">
    <location>
        <begin position="845"/>
        <end position="855"/>
    </location>
</feature>
<protein>
    <submittedName>
        <fullName evidence="12">Uncharacterized protein</fullName>
    </submittedName>
</protein>
<evidence type="ECO:0000256" key="7">
    <source>
        <dbReference type="ARBA" id="ARBA00022699"/>
    </source>
</evidence>
<keyword evidence="4" id="KW-0964">Secreted</keyword>
<evidence type="ECO:0000256" key="10">
    <source>
        <dbReference type="PROSITE-ProRule" id="PRU00023"/>
    </source>
</evidence>
<keyword evidence="9" id="KW-0472">Membrane</keyword>
<evidence type="ECO:0000256" key="5">
    <source>
        <dbReference type="ARBA" id="ARBA00022537"/>
    </source>
</evidence>
<dbReference type="GO" id="GO:0090729">
    <property type="term" value="F:toxin activity"/>
    <property type="evidence" value="ECO:0007669"/>
    <property type="project" value="UniProtKB-KW"/>
</dbReference>
<feature type="repeat" description="ANK" evidence="10">
    <location>
        <begin position="1357"/>
        <end position="1380"/>
    </location>
</feature>
<evidence type="ECO:0000256" key="4">
    <source>
        <dbReference type="ARBA" id="ARBA00022525"/>
    </source>
</evidence>
<dbReference type="SMART" id="SM00248">
    <property type="entry name" value="ANK"/>
    <property type="match status" value="10"/>
</dbReference>
<feature type="region of interest" description="Disordered" evidence="11">
    <location>
        <begin position="284"/>
        <end position="324"/>
    </location>
</feature>
<feature type="compositionally biased region" description="Basic and acidic residues" evidence="11">
    <location>
        <begin position="1235"/>
        <end position="1247"/>
    </location>
</feature>
<evidence type="ECO:0000256" key="9">
    <source>
        <dbReference type="ARBA" id="ARBA00023298"/>
    </source>
</evidence>
<feature type="compositionally biased region" description="Basic and acidic residues" evidence="11">
    <location>
        <begin position="967"/>
        <end position="978"/>
    </location>
</feature>
<feature type="compositionally biased region" description="Low complexity" evidence="11">
    <location>
        <begin position="939"/>
        <end position="948"/>
    </location>
</feature>
<evidence type="ECO:0000256" key="3">
    <source>
        <dbReference type="ARBA" id="ARBA00022483"/>
    </source>
</evidence>
<feature type="region of interest" description="Disordered" evidence="11">
    <location>
        <begin position="701"/>
        <end position="1271"/>
    </location>
</feature>
<evidence type="ECO:0000313" key="12">
    <source>
        <dbReference type="EMBL" id="GIY24966.1"/>
    </source>
</evidence>
<evidence type="ECO:0000256" key="8">
    <source>
        <dbReference type="ARBA" id="ARBA00023028"/>
    </source>
</evidence>
<proteinExistence type="predicted"/>
<feature type="repeat" description="ANK" evidence="10">
    <location>
        <begin position="659"/>
        <end position="691"/>
    </location>
</feature>
<dbReference type="GO" id="GO:0005576">
    <property type="term" value="C:extracellular region"/>
    <property type="evidence" value="ECO:0007669"/>
    <property type="project" value="UniProtKB-SubCell"/>
</dbReference>
<feature type="repeat" description="ANK" evidence="10">
    <location>
        <begin position="1391"/>
        <end position="1424"/>
    </location>
</feature>
<feature type="compositionally biased region" description="Basic and acidic residues" evidence="11">
    <location>
        <begin position="774"/>
        <end position="784"/>
    </location>
</feature>
<organism evidence="12 13">
    <name type="scientific">Caerostris darwini</name>
    <dbReference type="NCBI Taxonomy" id="1538125"/>
    <lineage>
        <taxon>Eukaryota</taxon>
        <taxon>Metazoa</taxon>
        <taxon>Ecdysozoa</taxon>
        <taxon>Arthropoda</taxon>
        <taxon>Chelicerata</taxon>
        <taxon>Arachnida</taxon>
        <taxon>Araneae</taxon>
        <taxon>Araneomorphae</taxon>
        <taxon>Entelegynae</taxon>
        <taxon>Araneoidea</taxon>
        <taxon>Araneidae</taxon>
        <taxon>Caerostris</taxon>
    </lineage>
</organism>
<feature type="compositionally biased region" description="Acidic residues" evidence="11">
    <location>
        <begin position="828"/>
        <end position="842"/>
    </location>
</feature>
<feature type="compositionally biased region" description="Acidic residues" evidence="11">
    <location>
        <begin position="1134"/>
        <end position="1157"/>
    </location>
</feature>
<feature type="compositionally biased region" description="Basic and acidic residues" evidence="11">
    <location>
        <begin position="1257"/>
        <end position="1271"/>
    </location>
</feature>
<name>A0AAV4RVX0_9ARAC</name>
<dbReference type="InterPro" id="IPR002110">
    <property type="entry name" value="Ankyrin_rpt"/>
</dbReference>
<dbReference type="SUPFAM" id="SSF48403">
    <property type="entry name" value="Ankyrin repeat"/>
    <property type="match status" value="3"/>
</dbReference>
<feature type="compositionally biased region" description="Basic residues" evidence="11">
    <location>
        <begin position="739"/>
        <end position="752"/>
    </location>
</feature>
<keyword evidence="10" id="KW-0040">ANK repeat</keyword>
<feature type="compositionally biased region" description="Acidic residues" evidence="11">
    <location>
        <begin position="895"/>
        <end position="920"/>
    </location>
</feature>
<feature type="compositionally biased region" description="Polar residues" evidence="11">
    <location>
        <begin position="701"/>
        <end position="714"/>
    </location>
</feature>
<evidence type="ECO:0000256" key="6">
    <source>
        <dbReference type="ARBA" id="ARBA00022656"/>
    </source>
</evidence>
<accession>A0AAV4RVX0</accession>
<feature type="compositionally biased region" description="Acidic residues" evidence="11">
    <location>
        <begin position="1094"/>
        <end position="1110"/>
    </location>
</feature>
<feature type="compositionally biased region" description="Acidic residues" evidence="11">
    <location>
        <begin position="1028"/>
        <end position="1043"/>
    </location>
</feature>
<dbReference type="PROSITE" id="PS50297">
    <property type="entry name" value="ANK_REP_REGION"/>
    <property type="match status" value="6"/>
</dbReference>
<dbReference type="Proteomes" id="UP001054837">
    <property type="component" value="Unassembled WGS sequence"/>
</dbReference>
<reference evidence="12 13" key="1">
    <citation type="submission" date="2021-06" db="EMBL/GenBank/DDBJ databases">
        <title>Caerostris darwini draft genome.</title>
        <authorList>
            <person name="Kono N."/>
            <person name="Arakawa K."/>
        </authorList>
    </citation>
    <scope>NUCLEOTIDE SEQUENCE [LARGE SCALE GENOMIC DNA]</scope>
</reference>
<feature type="compositionally biased region" description="Acidic residues" evidence="11">
    <location>
        <begin position="949"/>
        <end position="966"/>
    </location>
</feature>
<evidence type="ECO:0000256" key="2">
    <source>
        <dbReference type="ARBA" id="ARBA00004613"/>
    </source>
</evidence>
<feature type="repeat" description="ANK" evidence="10">
    <location>
        <begin position="213"/>
        <end position="246"/>
    </location>
</feature>
<dbReference type="EMBL" id="BPLQ01006753">
    <property type="protein sequence ID" value="GIY24966.1"/>
    <property type="molecule type" value="Genomic_DNA"/>
</dbReference>
<feature type="compositionally biased region" description="Acidic residues" evidence="11">
    <location>
        <begin position="1011"/>
        <end position="1021"/>
    </location>
</feature>
<dbReference type="PANTHER" id="PTHR24172">
    <property type="entry name" value="ANK_REP_REGION DOMAIN-CONTAINING PROTEIN"/>
    <property type="match status" value="1"/>
</dbReference>
<feature type="compositionally biased region" description="Basic and acidic residues" evidence="11">
    <location>
        <begin position="1065"/>
        <end position="1082"/>
    </location>
</feature>
<keyword evidence="7" id="KW-0528">Neurotoxin</keyword>
<evidence type="ECO:0000256" key="1">
    <source>
        <dbReference type="ARBA" id="ARBA00004175"/>
    </source>
</evidence>
<feature type="repeat" description="ANK" evidence="10">
    <location>
        <begin position="464"/>
        <end position="499"/>
    </location>
</feature>